<accession>A0A0M4KP22</accession>
<dbReference type="Proteomes" id="UP000297180">
    <property type="component" value="Genome"/>
</dbReference>
<proteinExistence type="predicted"/>
<keyword evidence="2" id="KW-1185">Reference proteome</keyword>
<protein>
    <submittedName>
        <fullName evidence="1">p4</fullName>
    </submittedName>
</protein>
<dbReference type="RefSeq" id="YP_009667011.1">
    <property type="nucleotide sequence ID" value="NC_043665.1"/>
</dbReference>
<evidence type="ECO:0000313" key="2">
    <source>
        <dbReference type="Proteomes" id="UP000297180"/>
    </source>
</evidence>
<dbReference type="EMBL" id="KP900889">
    <property type="protein sequence ID" value="ALD89093.2"/>
    <property type="molecule type" value="Genomic_RNA"/>
</dbReference>
<evidence type="ECO:0000313" key="1">
    <source>
        <dbReference type="EMBL" id="ALD89093.2"/>
    </source>
</evidence>
<dbReference type="GeneID" id="41324523"/>
<dbReference type="KEGG" id="vg:41324523"/>
<sequence>MSQYNRVADYLSGLPDAVNHMDRYVTEFLERHSTSRNVIIDGVEAEKQILSPAERNVIRALNCQLKFTKAHFGDGFNLSVRAVARHKNSYKDRTDKLSTIQLSFRGSREWQLLPSRATVMYATAESSMHLMDDQIKRHILARCHTMLSSETSSLPMAAVSEKMQIPMDMRHMFMKMYLYLMDYSLAVTSKSTTREVCDDIEYQGYPNVSQAARISAMMDRSIVIDTDGMTPEELGLLVLSSNEYPSVFYGSENIYTNCSMEKDDMVLVSDGDIVVDKSYLWGSPDRLYNLIWSVATKLDCVASLVQAFRMMRGMPKMASDMFSRVKESNTILSMVPPSHSLTRALGEIPIRPSLSRAPGWFSTSFSLATDLIYGSMFEAVATNVVEELGGIGKALSSATPATSRVFNGLLRDYGLEHADPTVNVLLQGWNSISGTVIKWGFGKMLKDYCVGLAGEIQNGLDIRMPQIMALIPYCSTPNTVWGYSRGWTGTSDLLELSKKARREQTNKLAAVAWVLGIREVRPRVFRNTFSTEELTLSPLEYELASEASNGCELEDVQLWLADSVGGRVDEQEKTASGLTRTEYAGAKCSLIYDTIEKQWVIDDKKPDYRKMVSESLKGEPKAEKLEEMDGLKPVTFGGIPTPQDPFEHLKSMNKTSLIRPSAGPRHFRMGSDMTPFVPEYVVDGERESGLLTRTRLNVKEGDEIEIKEISVMHDGSCGIHSIVEDLRVRGMLDTSDARKASEMFAEGTASKNFHDTEELAALAEQWGFGLSVINEDGNVYKFGDGKQEHDIVIARRGLSFQPAIIGKGGRKLKSNKIHEQTAPNDEFIAKVKEMRHIFGAVRR</sequence>
<reference evidence="2" key="1">
    <citation type="journal article" date="2016" name="J. Virol.">
        <title>Identification of Diverse Mycoviruses through Metatranscriptomics Characterization of the Viromes of Five Major Fungal Plant Pathogens.</title>
        <authorList>
            <person name="Marzano S.-Y.L."/>
            <person name="Nelson B.D."/>
            <person name="Ajayi-Oyetunde O."/>
            <person name="Bradley C.A."/>
            <person name="Hughes T.J."/>
            <person name="Hartman G.L."/>
            <person name="Eastburn D.M."/>
            <person name="Domier L.L."/>
        </authorList>
    </citation>
    <scope>NUCLEOTIDE SEQUENCE [LARGE SCALE GENOMIC DNA]</scope>
</reference>
<organism evidence="1 2">
    <name type="scientific">Macrophomina phaseolina chrysovirus 1</name>
    <dbReference type="NCBI Taxonomy" id="1708483"/>
    <lineage>
        <taxon>Viruses</taxon>
        <taxon>Riboviria</taxon>
        <taxon>Orthornavirae</taxon>
        <taxon>Duplornaviricota</taxon>
        <taxon>Chrymotiviricetes</taxon>
        <taxon>Ghabrivirales</taxon>
        <taxon>Alphatotivirineae</taxon>
        <taxon>Chrysoviridae</taxon>
        <taxon>Alphachrysovirus</taxon>
        <taxon>Alphachrysovirus macrophominae</taxon>
    </lineage>
</organism>
<name>A0A0M4KP22_9VIRU</name>